<organism evidence="1 2">
    <name type="scientific">Penicillium capsulatum</name>
    <dbReference type="NCBI Taxonomy" id="69766"/>
    <lineage>
        <taxon>Eukaryota</taxon>
        <taxon>Fungi</taxon>
        <taxon>Dikarya</taxon>
        <taxon>Ascomycota</taxon>
        <taxon>Pezizomycotina</taxon>
        <taxon>Eurotiomycetes</taxon>
        <taxon>Eurotiomycetidae</taxon>
        <taxon>Eurotiales</taxon>
        <taxon>Aspergillaceae</taxon>
        <taxon>Penicillium</taxon>
    </lineage>
</organism>
<reference evidence="1" key="1">
    <citation type="submission" date="2022-11" db="EMBL/GenBank/DDBJ databases">
        <authorList>
            <person name="Petersen C."/>
        </authorList>
    </citation>
    <scope>NUCLEOTIDE SEQUENCE</scope>
    <source>
        <strain evidence="1">IBT 21917</strain>
    </source>
</reference>
<dbReference type="GO" id="GO:0005739">
    <property type="term" value="C:mitochondrion"/>
    <property type="evidence" value="ECO:0007669"/>
    <property type="project" value="TreeGrafter"/>
</dbReference>
<sequence length="190" mass="21640">MVSYATASEVTTLTFLRSKGIPVPTVYGWSSTTVNPVSVEYIIMEEASGGQPYQPGIPDEDRDSDTYWIGPIADYMFWYGQRIKFELDRGPCMLAAELKCPIIFDKLIFVVGSDPRKYLLVIAKKEIKWTEQFGKPLECEFPHNTVFPGVNSHQDYLELLKKYLAIAPYLLPQDPLDILNRILTPSPQRD</sequence>
<keyword evidence="2" id="KW-1185">Reference proteome</keyword>
<gene>
    <name evidence="1" type="ORF">N7492_004654</name>
</gene>
<evidence type="ECO:0000313" key="1">
    <source>
        <dbReference type="EMBL" id="KAJ5172061.1"/>
    </source>
</evidence>
<keyword evidence="1" id="KW-0808">Transferase</keyword>
<reference evidence="1" key="2">
    <citation type="journal article" date="2023" name="IMA Fungus">
        <title>Comparative genomic study of the Penicillium genus elucidates a diverse pangenome and 15 lateral gene transfer events.</title>
        <authorList>
            <person name="Petersen C."/>
            <person name="Sorensen T."/>
            <person name="Nielsen M.R."/>
            <person name="Sondergaard T.E."/>
            <person name="Sorensen J.L."/>
            <person name="Fitzpatrick D.A."/>
            <person name="Frisvad J.C."/>
            <person name="Nielsen K.L."/>
        </authorList>
    </citation>
    <scope>NUCLEOTIDE SEQUENCE</scope>
    <source>
        <strain evidence="1">IBT 21917</strain>
    </source>
</reference>
<dbReference type="EMBL" id="JAPQKO010000003">
    <property type="protein sequence ID" value="KAJ5172061.1"/>
    <property type="molecule type" value="Genomic_DNA"/>
</dbReference>
<keyword evidence="1" id="KW-0723">Serine/threonine-protein kinase</keyword>
<dbReference type="InterPro" id="IPR051035">
    <property type="entry name" value="Mito_inheritance_9"/>
</dbReference>
<dbReference type="PANTHER" id="PTHR36091">
    <property type="entry name" value="ALTERED INHERITANCE OF MITOCHONDRIA PROTEIN 9, MITOCHONDRIAL"/>
    <property type="match status" value="1"/>
</dbReference>
<keyword evidence="1" id="KW-0418">Kinase</keyword>
<dbReference type="Proteomes" id="UP001146351">
    <property type="component" value="Unassembled WGS sequence"/>
</dbReference>
<dbReference type="GO" id="GO:0004674">
    <property type="term" value="F:protein serine/threonine kinase activity"/>
    <property type="evidence" value="ECO:0007669"/>
    <property type="project" value="UniProtKB-KW"/>
</dbReference>
<evidence type="ECO:0000313" key="2">
    <source>
        <dbReference type="Proteomes" id="UP001146351"/>
    </source>
</evidence>
<proteinExistence type="predicted"/>
<comment type="caution">
    <text evidence="1">The sequence shown here is derived from an EMBL/GenBank/DDBJ whole genome shotgun (WGS) entry which is preliminary data.</text>
</comment>
<dbReference type="OrthoDB" id="10003767at2759"/>
<protein>
    <submittedName>
        <fullName evidence="1">Serine/threonine protein kinase</fullName>
    </submittedName>
</protein>
<dbReference type="AlphaFoldDB" id="A0A9W9LQY3"/>
<dbReference type="PANTHER" id="PTHR36091:SF1">
    <property type="entry name" value="ALTERED INHERITANCE OF MITOCHONDRIA PROTEIN 9, MITOCHONDRIAL"/>
    <property type="match status" value="1"/>
</dbReference>
<accession>A0A9W9LQY3</accession>
<name>A0A9W9LQY3_9EURO</name>